<dbReference type="AlphaFoldDB" id="W7EAQ7"/>
<dbReference type="HOGENOM" id="CLU_2365190_0_0_1"/>
<evidence type="ECO:0000313" key="2">
    <source>
        <dbReference type="Proteomes" id="UP000054337"/>
    </source>
</evidence>
<protein>
    <submittedName>
        <fullName evidence="1">Uncharacterized protein</fullName>
    </submittedName>
</protein>
<evidence type="ECO:0000313" key="1">
    <source>
        <dbReference type="EMBL" id="EUN27533.1"/>
    </source>
</evidence>
<gene>
    <name evidence="1" type="ORF">COCVIDRAFT_98038</name>
</gene>
<feature type="non-terminal residue" evidence="1">
    <location>
        <position position="1"/>
    </location>
</feature>
<proteinExistence type="predicted"/>
<dbReference type="RefSeq" id="XP_014557113.1">
    <property type="nucleotide sequence ID" value="XM_014701627.1"/>
</dbReference>
<name>W7EAQ7_BIPV3</name>
<keyword evidence="2" id="KW-1185">Reference proteome</keyword>
<sequence>TWVICLFFFKSKTRKLSTMSQKFTSFLANVRFLSSAYLLLPLLSFLPATRLSSALVASYSGIYPFHSPSSSSFRPPPVLLSPQKIGGGTARIGVIE</sequence>
<reference evidence="1 2" key="1">
    <citation type="journal article" date="2013" name="PLoS Genet.">
        <title>Comparative genome structure, secondary metabolite, and effector coding capacity across Cochliobolus pathogens.</title>
        <authorList>
            <person name="Condon B.J."/>
            <person name="Leng Y."/>
            <person name="Wu D."/>
            <person name="Bushley K.E."/>
            <person name="Ohm R.A."/>
            <person name="Otillar R."/>
            <person name="Martin J."/>
            <person name="Schackwitz W."/>
            <person name="Grimwood J."/>
            <person name="MohdZainudin N."/>
            <person name="Xue C."/>
            <person name="Wang R."/>
            <person name="Manning V.A."/>
            <person name="Dhillon B."/>
            <person name="Tu Z.J."/>
            <person name="Steffenson B.J."/>
            <person name="Salamov A."/>
            <person name="Sun H."/>
            <person name="Lowry S."/>
            <person name="LaButti K."/>
            <person name="Han J."/>
            <person name="Copeland A."/>
            <person name="Lindquist E."/>
            <person name="Barry K."/>
            <person name="Schmutz J."/>
            <person name="Baker S.E."/>
            <person name="Ciuffetti L.M."/>
            <person name="Grigoriev I.V."/>
            <person name="Zhong S."/>
            <person name="Turgeon B.G."/>
        </authorList>
    </citation>
    <scope>NUCLEOTIDE SEQUENCE [LARGE SCALE GENOMIC DNA]</scope>
    <source>
        <strain evidence="1 2">FI3</strain>
    </source>
</reference>
<dbReference type="GeneID" id="26260506"/>
<organism evidence="1 2">
    <name type="scientific">Bipolaris victoriae (strain FI3)</name>
    <name type="common">Victoria blight of oats agent</name>
    <name type="synonym">Cochliobolus victoriae</name>
    <dbReference type="NCBI Taxonomy" id="930091"/>
    <lineage>
        <taxon>Eukaryota</taxon>
        <taxon>Fungi</taxon>
        <taxon>Dikarya</taxon>
        <taxon>Ascomycota</taxon>
        <taxon>Pezizomycotina</taxon>
        <taxon>Dothideomycetes</taxon>
        <taxon>Pleosporomycetidae</taxon>
        <taxon>Pleosporales</taxon>
        <taxon>Pleosporineae</taxon>
        <taxon>Pleosporaceae</taxon>
        <taxon>Bipolaris</taxon>
    </lineage>
</organism>
<dbReference type="EMBL" id="KI968729">
    <property type="protein sequence ID" value="EUN27533.1"/>
    <property type="molecule type" value="Genomic_DNA"/>
</dbReference>
<accession>W7EAQ7</accession>
<dbReference type="Proteomes" id="UP000054337">
    <property type="component" value="Unassembled WGS sequence"/>
</dbReference>